<feature type="compositionally biased region" description="Low complexity" evidence="1">
    <location>
        <begin position="126"/>
        <end position="170"/>
    </location>
</feature>
<proteinExistence type="predicted"/>
<dbReference type="OrthoDB" id="2156690at2759"/>
<dbReference type="Proteomes" id="UP000009131">
    <property type="component" value="Unassembled WGS sequence"/>
</dbReference>
<dbReference type="AlphaFoldDB" id="G7DSE1"/>
<reference evidence="3 4" key="2">
    <citation type="journal article" date="2012" name="Open Biol.">
        <title>Characteristics of nucleosomes and linker DNA regions on the genome of the basidiomycete Mixia osmundae revealed by mono- and dinucleosome mapping.</title>
        <authorList>
            <person name="Nishida H."/>
            <person name="Kondo S."/>
            <person name="Matsumoto T."/>
            <person name="Suzuki Y."/>
            <person name="Yoshikawa H."/>
            <person name="Taylor T.D."/>
            <person name="Sugiyama J."/>
        </authorList>
    </citation>
    <scope>NUCLEOTIDE SEQUENCE [LARGE SCALE GENOMIC DNA]</scope>
    <source>
        <strain evidence="4">CBS 9802 / IAM 14324 / JCM 22182 / KY 12970</strain>
    </source>
</reference>
<feature type="transmembrane region" description="Helical" evidence="2">
    <location>
        <begin position="427"/>
        <end position="451"/>
    </location>
</feature>
<feature type="region of interest" description="Disordered" evidence="1">
    <location>
        <begin position="89"/>
        <end position="171"/>
    </location>
</feature>
<comment type="caution">
    <text evidence="3">The sequence shown here is derived from an EMBL/GenBank/DDBJ whole genome shotgun (WGS) entry which is preliminary data.</text>
</comment>
<feature type="compositionally biased region" description="Basic and acidic residues" evidence="1">
    <location>
        <begin position="1"/>
        <end position="14"/>
    </location>
</feature>
<feature type="transmembrane region" description="Helical" evidence="2">
    <location>
        <begin position="264"/>
        <end position="292"/>
    </location>
</feature>
<evidence type="ECO:0000313" key="3">
    <source>
        <dbReference type="EMBL" id="GAA93501.1"/>
    </source>
</evidence>
<feature type="region of interest" description="Disordered" evidence="1">
    <location>
        <begin position="466"/>
        <end position="505"/>
    </location>
</feature>
<feature type="transmembrane region" description="Helical" evidence="2">
    <location>
        <begin position="334"/>
        <end position="359"/>
    </location>
</feature>
<keyword evidence="2" id="KW-1133">Transmembrane helix</keyword>
<organism evidence="3 4">
    <name type="scientific">Mixia osmundae (strain CBS 9802 / IAM 14324 / JCM 22182 / KY 12970)</name>
    <dbReference type="NCBI Taxonomy" id="764103"/>
    <lineage>
        <taxon>Eukaryota</taxon>
        <taxon>Fungi</taxon>
        <taxon>Dikarya</taxon>
        <taxon>Basidiomycota</taxon>
        <taxon>Pucciniomycotina</taxon>
        <taxon>Mixiomycetes</taxon>
        <taxon>Mixiales</taxon>
        <taxon>Mixiaceae</taxon>
        <taxon>Mixia</taxon>
    </lineage>
</organism>
<accession>G7DSE1</accession>
<dbReference type="RefSeq" id="XP_014566588.1">
    <property type="nucleotide sequence ID" value="XM_014711102.1"/>
</dbReference>
<dbReference type="eggNOG" id="ENOG502RZKH">
    <property type="taxonomic scope" value="Eukaryota"/>
</dbReference>
<feature type="region of interest" description="Disordered" evidence="1">
    <location>
        <begin position="1"/>
        <end position="57"/>
    </location>
</feature>
<dbReference type="EMBL" id="BABT02000007">
    <property type="protein sequence ID" value="GAA93501.1"/>
    <property type="molecule type" value="Genomic_DNA"/>
</dbReference>
<name>G7DSE1_MIXOS</name>
<evidence type="ECO:0000256" key="1">
    <source>
        <dbReference type="SAM" id="MobiDB-lite"/>
    </source>
</evidence>
<evidence type="ECO:0000313" key="4">
    <source>
        <dbReference type="Proteomes" id="UP000009131"/>
    </source>
</evidence>
<keyword evidence="4" id="KW-1185">Reference proteome</keyword>
<feature type="transmembrane region" description="Helical" evidence="2">
    <location>
        <begin position="304"/>
        <end position="328"/>
    </location>
</feature>
<dbReference type="STRING" id="764103.G7DSE1"/>
<feature type="compositionally biased region" description="Low complexity" evidence="1">
    <location>
        <begin position="40"/>
        <end position="57"/>
    </location>
</feature>
<sequence>MASDELPARRRDSADTIQSAPAPPIIRRSYDDDHEEPTGASEAGLSSDSASASYRSAWSDVTARPSLEYTELADDDAIQTVDFSDFDMSSSFVDTPGLPDLPSPHDSAVQMDRLPLPSSSGWQYDSASETWSPSASASLSQLATPQTGGSLSSPSTRVPTSPSSRAASSRNLLQKECTDGSLPALPALPTWADPPRSRRRLGHVALAHLSRSRDKGKAKAAQYEEREHDTTFVEDLLAFLSGQKRHRRRILGPRSHQRWLLQKWLVYLANWLLTAMGLTAMTLALMTWFNAWGNAIVLQTTDAVTLRLATAAAALMLLSASVGHAAFASTPASLALLSVFNLLLWPCLALSAAVGYISYKKRTFRLDAKMLLYWRSIGLPGRRTVQNRLSCCGLNDPFTEAALTALCYPRAQMQGCKGPLIRFERKYLYITYAVAFAVCGLLLLIIASSIVCSKSTEASYAPIPTDDLPSSSIPTHPDIYRDHSPDNKSLHEQSHVFEDSDRKTSHEANGIELHAL</sequence>
<reference evidence="3 4" key="1">
    <citation type="journal article" date="2011" name="J. Gen. Appl. Microbiol.">
        <title>Draft genome sequencing of the enigmatic basidiomycete Mixia osmundae.</title>
        <authorList>
            <person name="Nishida H."/>
            <person name="Nagatsuka Y."/>
            <person name="Sugiyama J."/>
        </authorList>
    </citation>
    <scope>NUCLEOTIDE SEQUENCE [LARGE SCALE GENOMIC DNA]</scope>
    <source>
        <strain evidence="4">CBS 9802 / IAM 14324 / JCM 22182 / KY 12970</strain>
    </source>
</reference>
<gene>
    <name evidence="3" type="primary">Mo00142</name>
    <name evidence="3" type="ORF">E5Q_00142</name>
</gene>
<dbReference type="InParanoid" id="G7DSE1"/>
<evidence type="ECO:0008006" key="5">
    <source>
        <dbReference type="Google" id="ProtNLM"/>
    </source>
</evidence>
<keyword evidence="2" id="KW-0812">Transmembrane</keyword>
<evidence type="ECO:0000256" key="2">
    <source>
        <dbReference type="SAM" id="Phobius"/>
    </source>
</evidence>
<feature type="compositionally biased region" description="Basic and acidic residues" evidence="1">
    <location>
        <begin position="478"/>
        <end position="505"/>
    </location>
</feature>
<protein>
    <recommendedName>
        <fullName evidence="5">Tetraspanin Tsp2</fullName>
    </recommendedName>
</protein>
<keyword evidence="2" id="KW-0472">Membrane</keyword>
<dbReference type="HOGENOM" id="CLU_527940_0_0_1"/>